<organism evidence="2">
    <name type="scientific">Anguilla anguilla</name>
    <name type="common">European freshwater eel</name>
    <name type="synonym">Muraena anguilla</name>
    <dbReference type="NCBI Taxonomy" id="7936"/>
    <lineage>
        <taxon>Eukaryota</taxon>
        <taxon>Metazoa</taxon>
        <taxon>Chordata</taxon>
        <taxon>Craniata</taxon>
        <taxon>Vertebrata</taxon>
        <taxon>Euteleostomi</taxon>
        <taxon>Actinopterygii</taxon>
        <taxon>Neopterygii</taxon>
        <taxon>Teleostei</taxon>
        <taxon>Anguilliformes</taxon>
        <taxon>Anguillidae</taxon>
        <taxon>Anguilla</taxon>
    </lineage>
</organism>
<feature type="transmembrane region" description="Helical" evidence="1">
    <location>
        <begin position="15"/>
        <end position="36"/>
    </location>
</feature>
<keyword evidence="1" id="KW-0472">Membrane</keyword>
<keyword evidence="1" id="KW-0812">Transmembrane</keyword>
<reference evidence="2" key="2">
    <citation type="journal article" date="2015" name="Fish Shellfish Immunol.">
        <title>Early steps in the European eel (Anguilla anguilla)-Vibrio vulnificus interaction in the gills: Role of the RtxA13 toxin.</title>
        <authorList>
            <person name="Callol A."/>
            <person name="Pajuelo D."/>
            <person name="Ebbesson L."/>
            <person name="Teles M."/>
            <person name="MacKenzie S."/>
            <person name="Amaro C."/>
        </authorList>
    </citation>
    <scope>NUCLEOTIDE SEQUENCE</scope>
</reference>
<protein>
    <submittedName>
        <fullName evidence="2">Uncharacterized protein</fullName>
    </submittedName>
</protein>
<evidence type="ECO:0000256" key="1">
    <source>
        <dbReference type="SAM" id="Phobius"/>
    </source>
</evidence>
<sequence>MSSLVDSESCCLEAVGFQVCGCSLFVLAVLAELVVLSGPECTSLAMLCCLCLFWCTI</sequence>
<evidence type="ECO:0000313" key="2">
    <source>
        <dbReference type="EMBL" id="JAH72429.1"/>
    </source>
</evidence>
<dbReference type="EMBL" id="GBXM01036148">
    <property type="protein sequence ID" value="JAH72429.1"/>
    <property type="molecule type" value="Transcribed_RNA"/>
</dbReference>
<accession>A0A0E9V2S1</accession>
<proteinExistence type="predicted"/>
<reference evidence="2" key="1">
    <citation type="submission" date="2014-11" db="EMBL/GenBank/DDBJ databases">
        <authorList>
            <person name="Amaro Gonzalez C."/>
        </authorList>
    </citation>
    <scope>NUCLEOTIDE SEQUENCE</scope>
</reference>
<keyword evidence="1" id="KW-1133">Transmembrane helix</keyword>
<name>A0A0E9V2S1_ANGAN</name>
<dbReference type="AlphaFoldDB" id="A0A0E9V2S1"/>